<dbReference type="EMBL" id="DF967975">
    <property type="protein sequence ID" value="GAP19701.1"/>
    <property type="molecule type" value="Genomic_DNA"/>
</dbReference>
<protein>
    <submittedName>
        <fullName evidence="2">Predicted membrane protein</fullName>
    </submittedName>
</protein>
<evidence type="ECO:0000313" key="2">
    <source>
        <dbReference type="EMBL" id="GAP19701.1"/>
    </source>
</evidence>
<evidence type="ECO:0000313" key="4">
    <source>
        <dbReference type="Proteomes" id="UP000050501"/>
    </source>
</evidence>
<keyword evidence="1" id="KW-0472">Membrane</keyword>
<sequence length="111" mass="12553">MERTAVNGNLWWILILGGALTFLIRLSFIALQGRWQPPELLQRALRYVPPAVLSAIILPEMLMPQGSLQIGAENLRLWAGLAAMWVAWRTRNILLTIAAGMAVLYLLQWLF</sequence>
<dbReference type="InterPro" id="IPR008407">
    <property type="entry name" value="Brnchd-chn_aa_trnsp_AzlD"/>
</dbReference>
<accession>A0A0M8JQD4</accession>
<reference evidence="3 4" key="2">
    <citation type="submission" date="2015-07" db="EMBL/GenBank/DDBJ databases">
        <title>Genome sequence of Levilinea saccharolytica DSM 16555.</title>
        <authorList>
            <person name="Hemp J."/>
            <person name="Ward L.M."/>
            <person name="Pace L.A."/>
            <person name="Fischer W.W."/>
        </authorList>
    </citation>
    <scope>NUCLEOTIDE SEQUENCE [LARGE SCALE GENOMIC DNA]</scope>
    <source>
        <strain evidence="3 4">KIBI-1</strain>
    </source>
</reference>
<dbReference type="AlphaFoldDB" id="A0A0M8JQD4"/>
<dbReference type="EMBL" id="LGCM01000019">
    <property type="protein sequence ID" value="KPL87453.1"/>
    <property type="molecule type" value="Genomic_DNA"/>
</dbReference>
<organism evidence="2">
    <name type="scientific">Levilinea saccharolytica</name>
    <dbReference type="NCBI Taxonomy" id="229921"/>
    <lineage>
        <taxon>Bacteria</taxon>
        <taxon>Bacillati</taxon>
        <taxon>Chloroflexota</taxon>
        <taxon>Anaerolineae</taxon>
        <taxon>Anaerolineales</taxon>
        <taxon>Anaerolineaceae</taxon>
        <taxon>Levilinea</taxon>
    </lineage>
</organism>
<keyword evidence="4" id="KW-1185">Reference proteome</keyword>
<dbReference type="Proteomes" id="UP000050501">
    <property type="component" value="Unassembled WGS sequence"/>
</dbReference>
<proteinExistence type="predicted"/>
<evidence type="ECO:0000313" key="3">
    <source>
        <dbReference type="EMBL" id="KPL87453.1"/>
    </source>
</evidence>
<dbReference type="OrthoDB" id="165490at2"/>
<evidence type="ECO:0000256" key="1">
    <source>
        <dbReference type="SAM" id="Phobius"/>
    </source>
</evidence>
<dbReference type="Pfam" id="PF05437">
    <property type="entry name" value="AzlD"/>
    <property type="match status" value="1"/>
</dbReference>
<keyword evidence="1" id="KW-0812">Transmembrane</keyword>
<name>A0A0M8JQD4_9CHLR</name>
<feature type="transmembrane region" description="Helical" evidence="1">
    <location>
        <begin position="12"/>
        <end position="32"/>
    </location>
</feature>
<keyword evidence="1" id="KW-1133">Transmembrane helix</keyword>
<feature type="transmembrane region" description="Helical" evidence="1">
    <location>
        <begin position="93"/>
        <end position="110"/>
    </location>
</feature>
<reference evidence="2" key="1">
    <citation type="journal article" date="2015" name="Genome Announc.">
        <title>Draft Genome Sequences of Anaerolinea thermolimosa IMO-1, Bellilinea caldifistulae GOMI-1, Leptolinea tardivitalis YMTK-2, Levilinea saccharolytica KIBI-1, Longilinea arvoryzae KOME-1, Previously Described as Members of the Class Anaerolineae (Chloroflexi).</title>
        <authorList>
            <person name="Matsuura N."/>
            <person name="Tourlousse M.D."/>
            <person name="Ohashi A."/>
            <person name="Hugenholtz P."/>
            <person name="Sekiguchi Y."/>
        </authorList>
    </citation>
    <scope>NUCLEOTIDE SEQUENCE</scope>
    <source>
        <strain evidence="2">KIBI-1</strain>
    </source>
</reference>
<dbReference type="RefSeq" id="WP_062419952.1">
    <property type="nucleotide sequence ID" value="NZ_BBXZ01000188.1"/>
</dbReference>
<dbReference type="STRING" id="229921.ADN01_04675"/>
<gene>
    <name evidence="3" type="ORF">ADN01_04675</name>
    <name evidence="2" type="ORF">LSAC_03613</name>
</gene>